<gene>
    <name evidence="1" type="ORF">EX30DRAFT_340185</name>
</gene>
<protein>
    <submittedName>
        <fullName evidence="1">Uncharacterized protein</fullName>
    </submittedName>
</protein>
<reference evidence="1 2" key="1">
    <citation type="submission" date="2019-04" db="EMBL/GenBank/DDBJ databases">
        <title>Comparative genomics and transcriptomics to analyze fruiting body development in filamentous ascomycetes.</title>
        <authorList>
            <consortium name="DOE Joint Genome Institute"/>
            <person name="Lutkenhaus R."/>
            <person name="Traeger S."/>
            <person name="Breuer J."/>
            <person name="Kuo A."/>
            <person name="Lipzen A."/>
            <person name="Pangilinan J."/>
            <person name="Dilworth D."/>
            <person name="Sandor L."/>
            <person name="Poggeler S."/>
            <person name="Barry K."/>
            <person name="Grigoriev I.V."/>
            <person name="Nowrousian M."/>
        </authorList>
    </citation>
    <scope>NUCLEOTIDE SEQUENCE [LARGE SCALE GENOMIC DNA]</scope>
    <source>
        <strain evidence="1 2">CBS 389.68</strain>
    </source>
</reference>
<proteinExistence type="predicted"/>
<dbReference type="EMBL" id="ML220116">
    <property type="protein sequence ID" value="TGZ82311.1"/>
    <property type="molecule type" value="Genomic_DNA"/>
</dbReference>
<keyword evidence="2" id="KW-1185">Reference proteome</keyword>
<evidence type="ECO:0000313" key="1">
    <source>
        <dbReference type="EMBL" id="TGZ82311.1"/>
    </source>
</evidence>
<dbReference type="InParanoid" id="A0A4S2MZY4"/>
<organism evidence="1 2">
    <name type="scientific">Ascodesmis nigricans</name>
    <dbReference type="NCBI Taxonomy" id="341454"/>
    <lineage>
        <taxon>Eukaryota</taxon>
        <taxon>Fungi</taxon>
        <taxon>Dikarya</taxon>
        <taxon>Ascomycota</taxon>
        <taxon>Pezizomycotina</taxon>
        <taxon>Pezizomycetes</taxon>
        <taxon>Pezizales</taxon>
        <taxon>Ascodesmidaceae</taxon>
        <taxon>Ascodesmis</taxon>
    </lineage>
</organism>
<name>A0A4S2MZY4_9PEZI</name>
<dbReference type="Proteomes" id="UP000298138">
    <property type="component" value="Unassembled WGS sequence"/>
</dbReference>
<sequence>MSASDAIAIQQMFVLPLAVLVGYAGSVDVGFRVESGAAERGVVPKSRRAQPSSINHLARQLAQFRTLHALQK</sequence>
<evidence type="ECO:0000313" key="2">
    <source>
        <dbReference type="Proteomes" id="UP000298138"/>
    </source>
</evidence>
<accession>A0A4S2MZY4</accession>
<dbReference type="AlphaFoldDB" id="A0A4S2MZY4"/>